<keyword evidence="1" id="KW-0378">Hydrolase</keyword>
<dbReference type="RefSeq" id="WP_218095035.1">
    <property type="nucleotide sequence ID" value="NZ_CAJVAS010000037.1"/>
</dbReference>
<gene>
    <name evidence="1" type="primary">kynB_1</name>
    <name evidence="1" type="ORF">PAESOLCIP111_05310</name>
</gene>
<evidence type="ECO:0000313" key="2">
    <source>
        <dbReference type="Proteomes" id="UP000693672"/>
    </source>
</evidence>
<keyword evidence="2" id="KW-1185">Reference proteome</keyword>
<dbReference type="Pfam" id="PF04199">
    <property type="entry name" value="Cyclase"/>
    <property type="match status" value="1"/>
</dbReference>
<evidence type="ECO:0000313" key="1">
    <source>
        <dbReference type="EMBL" id="CAG7647101.1"/>
    </source>
</evidence>
<protein>
    <submittedName>
        <fullName evidence="1">Kynurenine formamidase</fullName>
        <ecNumber evidence="1">3.5.1.9</ecNumber>
    </submittedName>
</protein>
<reference evidence="1" key="1">
    <citation type="submission" date="2021-06" db="EMBL/GenBank/DDBJ databases">
        <authorList>
            <person name="Criscuolo A."/>
        </authorList>
    </citation>
    <scope>NUCLEOTIDE SEQUENCE</scope>
    <source>
        <strain evidence="1">CIP111600</strain>
    </source>
</reference>
<comment type="caution">
    <text evidence="1">The sequence shown here is derived from an EMBL/GenBank/DDBJ whole genome shotgun (WGS) entry which is preliminary data.</text>
</comment>
<dbReference type="EC" id="3.5.1.9" evidence="1"/>
<dbReference type="EMBL" id="CAJVAS010000037">
    <property type="protein sequence ID" value="CAG7647101.1"/>
    <property type="molecule type" value="Genomic_DNA"/>
</dbReference>
<accession>A0A916K7I4</accession>
<dbReference type="InterPro" id="IPR007325">
    <property type="entry name" value="KFase/CYL"/>
</dbReference>
<organism evidence="1 2">
    <name type="scientific">Paenibacillus solanacearum</name>
    <dbReference type="NCBI Taxonomy" id="2048548"/>
    <lineage>
        <taxon>Bacteria</taxon>
        <taxon>Bacillati</taxon>
        <taxon>Bacillota</taxon>
        <taxon>Bacilli</taxon>
        <taxon>Bacillales</taxon>
        <taxon>Paenibacillaceae</taxon>
        <taxon>Paenibacillus</taxon>
    </lineage>
</organism>
<dbReference type="PANTHER" id="PTHR31118">
    <property type="entry name" value="CYCLASE-LIKE PROTEIN 2"/>
    <property type="match status" value="1"/>
</dbReference>
<dbReference type="GO" id="GO:0004061">
    <property type="term" value="F:arylformamidase activity"/>
    <property type="evidence" value="ECO:0007669"/>
    <property type="project" value="UniProtKB-EC"/>
</dbReference>
<dbReference type="Proteomes" id="UP000693672">
    <property type="component" value="Unassembled WGS sequence"/>
</dbReference>
<proteinExistence type="predicted"/>
<sequence length="184" mass="20013">MKVIDLSMPIADGMPVYPGDPEVKVKVAHTYESHSWELRQLSMGSHTGTHVDAPSHMHPGAATLDELPLERFFGASRVVRIKDSAWPEGRGLFFFESAGLECFDRFAALRPPFVGGELSEELERALLGIGIVTYTGLQGLERLPVGADFMFYGFPLRIVSGDGSPVRAVAVVETEPHRSSGSSV</sequence>
<dbReference type="AlphaFoldDB" id="A0A916K7I4"/>
<dbReference type="PANTHER" id="PTHR31118:SF12">
    <property type="entry name" value="CYCLASE-LIKE PROTEIN 2"/>
    <property type="match status" value="1"/>
</dbReference>
<dbReference type="GO" id="GO:0019441">
    <property type="term" value="P:L-tryptophan catabolic process to kynurenine"/>
    <property type="evidence" value="ECO:0007669"/>
    <property type="project" value="InterPro"/>
</dbReference>
<name>A0A916K7I4_9BACL</name>